<dbReference type="SUPFAM" id="SSF56784">
    <property type="entry name" value="HAD-like"/>
    <property type="match status" value="1"/>
</dbReference>
<gene>
    <name evidence="1" type="ORF">SAMN06296416_106182</name>
</gene>
<dbReference type="NCBIfam" id="TIGR01490">
    <property type="entry name" value="HAD-SF-IB-hyp1"/>
    <property type="match status" value="1"/>
</dbReference>
<dbReference type="PANTHER" id="PTHR43344:SF14">
    <property type="entry name" value="HAD-IB FAMILY HYDROLASE"/>
    <property type="match status" value="1"/>
</dbReference>
<dbReference type="Gene3D" id="3.40.50.1000">
    <property type="entry name" value="HAD superfamily/HAD-like"/>
    <property type="match status" value="1"/>
</dbReference>
<keyword evidence="1" id="KW-0378">Hydrolase</keyword>
<dbReference type="InterPro" id="IPR023214">
    <property type="entry name" value="HAD_sf"/>
</dbReference>
<dbReference type="AlphaFoldDB" id="A0A286D980"/>
<dbReference type="InterPro" id="IPR006385">
    <property type="entry name" value="HAD_hydro_SerB1"/>
</dbReference>
<dbReference type="PANTHER" id="PTHR43344">
    <property type="entry name" value="PHOSPHOSERINE PHOSPHATASE"/>
    <property type="match status" value="1"/>
</dbReference>
<dbReference type="GO" id="GO:0006564">
    <property type="term" value="P:L-serine biosynthetic process"/>
    <property type="evidence" value="ECO:0007669"/>
    <property type="project" value="TreeGrafter"/>
</dbReference>
<reference evidence="1 2" key="1">
    <citation type="submission" date="2017-09" db="EMBL/GenBank/DDBJ databases">
        <authorList>
            <person name="Ehlers B."/>
            <person name="Leendertz F.H."/>
        </authorList>
    </citation>
    <scope>NUCLEOTIDE SEQUENCE [LARGE SCALE GENOMIC DNA]</scope>
    <source>
        <strain evidence="1 2">CGMCC 1.10978</strain>
    </source>
</reference>
<dbReference type="RefSeq" id="WP_097122474.1">
    <property type="nucleotide sequence ID" value="NZ_OCND01000006.1"/>
</dbReference>
<dbReference type="CDD" id="cd02612">
    <property type="entry name" value="HAD_PGPPase"/>
    <property type="match status" value="1"/>
</dbReference>
<evidence type="ECO:0000313" key="1">
    <source>
        <dbReference type="EMBL" id="SOD55215.1"/>
    </source>
</evidence>
<dbReference type="InterPro" id="IPR036412">
    <property type="entry name" value="HAD-like_sf"/>
</dbReference>
<keyword evidence="2" id="KW-1185">Reference proteome</keyword>
<sequence>MHLALFDFDHTITTTDTYSRFLRGIATAEQLAQVKWKIGPWLAGYRLGLVSACAIRARVTRLAFAGRLAAEVDERGKRYCVEVLPKLLRPEMMQRIGWHQSQGDTVVVVSASLDVYLQPWCEQHGLALICNRLEAHAGTLTGRYHQGDCGGEKVQRIRARYDLGAYARIHAYGDSREDRGMLALAQQRWYRGRRIA</sequence>
<protein>
    <submittedName>
        <fullName evidence="1">HAD-superfamily subfamily IB hydrolase, TIGR01490</fullName>
    </submittedName>
</protein>
<organism evidence="1 2">
    <name type="scientific">Pseudoxanthomonas wuyuanensis</name>
    <dbReference type="NCBI Taxonomy" id="1073196"/>
    <lineage>
        <taxon>Bacteria</taxon>
        <taxon>Pseudomonadati</taxon>
        <taxon>Pseudomonadota</taxon>
        <taxon>Gammaproteobacteria</taxon>
        <taxon>Lysobacterales</taxon>
        <taxon>Lysobacteraceae</taxon>
        <taxon>Pseudoxanthomonas</taxon>
    </lineage>
</organism>
<dbReference type="NCBIfam" id="TIGR01488">
    <property type="entry name" value="HAD-SF-IB"/>
    <property type="match status" value="1"/>
</dbReference>
<evidence type="ECO:0000313" key="2">
    <source>
        <dbReference type="Proteomes" id="UP000219374"/>
    </source>
</evidence>
<dbReference type="EMBL" id="OCND01000006">
    <property type="protein sequence ID" value="SOD55215.1"/>
    <property type="molecule type" value="Genomic_DNA"/>
</dbReference>
<dbReference type="GO" id="GO:0005737">
    <property type="term" value="C:cytoplasm"/>
    <property type="evidence" value="ECO:0007669"/>
    <property type="project" value="TreeGrafter"/>
</dbReference>
<proteinExistence type="predicted"/>
<dbReference type="OrthoDB" id="9784466at2"/>
<dbReference type="Pfam" id="PF12710">
    <property type="entry name" value="HAD"/>
    <property type="match status" value="1"/>
</dbReference>
<dbReference type="Gene3D" id="1.20.1440.100">
    <property type="entry name" value="SG protein - dephosphorylation function"/>
    <property type="match status" value="1"/>
</dbReference>
<dbReference type="GO" id="GO:0036424">
    <property type="term" value="F:L-phosphoserine phosphatase activity"/>
    <property type="evidence" value="ECO:0007669"/>
    <property type="project" value="TreeGrafter"/>
</dbReference>
<dbReference type="GO" id="GO:0000287">
    <property type="term" value="F:magnesium ion binding"/>
    <property type="evidence" value="ECO:0007669"/>
    <property type="project" value="TreeGrafter"/>
</dbReference>
<accession>A0A286D980</accession>
<dbReference type="InterPro" id="IPR050582">
    <property type="entry name" value="HAD-like_SerB"/>
</dbReference>
<dbReference type="Proteomes" id="UP000219374">
    <property type="component" value="Unassembled WGS sequence"/>
</dbReference>
<name>A0A286D980_9GAMM</name>